<sequence length="106" mass="11387">MTLPSSPYNTHCPCLPLPATSSLVTDAVASSHPHRPSQSLFLPNRAASRYDSIAASATVTISLFPFNCSEHRCLYVAAILYRSNLSLPSVIRVAPSSVATIPFPCR</sequence>
<dbReference type="EMBL" id="AMZH03019462">
    <property type="protein sequence ID" value="RRT40326.1"/>
    <property type="molecule type" value="Genomic_DNA"/>
</dbReference>
<name>A0A426XLI1_ENSVE</name>
<dbReference type="AlphaFoldDB" id="A0A426XLI1"/>
<protein>
    <submittedName>
        <fullName evidence="1">Uncharacterized protein</fullName>
    </submittedName>
</protein>
<evidence type="ECO:0000313" key="1">
    <source>
        <dbReference type="EMBL" id="RRT40326.1"/>
    </source>
</evidence>
<dbReference type="Proteomes" id="UP000287651">
    <property type="component" value="Unassembled WGS sequence"/>
</dbReference>
<gene>
    <name evidence="1" type="ORF">B296_00053043</name>
</gene>
<proteinExistence type="predicted"/>
<reference evidence="1 2" key="1">
    <citation type="journal article" date="2014" name="Agronomy (Basel)">
        <title>A Draft Genome Sequence for Ensete ventricosum, the Drought-Tolerant Tree Against Hunger.</title>
        <authorList>
            <person name="Harrison J."/>
            <person name="Moore K.A."/>
            <person name="Paszkiewicz K."/>
            <person name="Jones T."/>
            <person name="Grant M."/>
            <person name="Ambacheew D."/>
            <person name="Muzemil S."/>
            <person name="Studholme D.J."/>
        </authorList>
    </citation>
    <scope>NUCLEOTIDE SEQUENCE [LARGE SCALE GENOMIC DNA]</scope>
</reference>
<accession>A0A426XLI1</accession>
<comment type="caution">
    <text evidence="1">The sequence shown here is derived from an EMBL/GenBank/DDBJ whole genome shotgun (WGS) entry which is preliminary data.</text>
</comment>
<evidence type="ECO:0000313" key="2">
    <source>
        <dbReference type="Proteomes" id="UP000287651"/>
    </source>
</evidence>
<organism evidence="1 2">
    <name type="scientific">Ensete ventricosum</name>
    <name type="common">Abyssinian banana</name>
    <name type="synonym">Musa ensete</name>
    <dbReference type="NCBI Taxonomy" id="4639"/>
    <lineage>
        <taxon>Eukaryota</taxon>
        <taxon>Viridiplantae</taxon>
        <taxon>Streptophyta</taxon>
        <taxon>Embryophyta</taxon>
        <taxon>Tracheophyta</taxon>
        <taxon>Spermatophyta</taxon>
        <taxon>Magnoliopsida</taxon>
        <taxon>Liliopsida</taxon>
        <taxon>Zingiberales</taxon>
        <taxon>Musaceae</taxon>
        <taxon>Ensete</taxon>
    </lineage>
</organism>